<dbReference type="InterPro" id="IPR014352">
    <property type="entry name" value="FERM/acyl-CoA-bd_prot_sf"/>
</dbReference>
<dbReference type="PROSITE" id="PS50057">
    <property type="entry name" value="FERM_3"/>
    <property type="match status" value="1"/>
</dbReference>
<dbReference type="FunFam" id="2.30.29.30:FF:000001">
    <property type="entry name" value="Erythrocyte membrane protein band 4.1"/>
    <property type="match status" value="1"/>
</dbReference>
<keyword evidence="9" id="KW-0112">Calmodulin-binding</keyword>
<dbReference type="GeneTree" id="ENSGT00940000157833"/>
<evidence type="ECO:0000313" key="20">
    <source>
        <dbReference type="Proteomes" id="UP000265140"/>
    </source>
</evidence>
<dbReference type="Bgee" id="ENSELUG00000005933">
    <property type="expression patterns" value="Expressed in mesonephros and 14 other cell types or tissues"/>
</dbReference>
<dbReference type="Proteomes" id="UP000265140">
    <property type="component" value="Chromosome 20"/>
</dbReference>
<keyword evidence="13" id="KW-0131">Cell cycle</keyword>
<dbReference type="Gene3D" id="1.20.80.10">
    <property type="match status" value="1"/>
</dbReference>
<sequence length="1244" mass="141704">MVFVCTMTTEASALGEAETEGKQTPSGAEPEAEEESKREPCGAEPETEPENKENPEPEAAEAAVPEGEKPSEKASELGPAEASASSAATTDEEQLVKPRQRTSAGRGLSRLFSSFLKRRSQCTDIEWAEVEKAEKERKEKTEAGAKEEDLEEEKKESEAKGEKKVEKVEKNEEKRKDKEGKKKGKEEKVEEEAVVKKEAEKKKQEEGEAAKKQEKKKKEEEEAAKKQSLKKKKEEEEAGKKAEKKKKEEEEAVKKEAAKKKKEEEEAAKKAEKKKKEEEEAAKKAEKKKKEEEEAAKKEAVKKKKKEELEAAKKEAVKKKEEEEKAKKAEKQKKEVEEGVKKEAEDKKEEEKKEAEEKKKEEEAAAKKEVEKKKEEEEEVKKELIKKKKEEEVAKKEEEEEVKKEEVKKKKEEEEAAKKEVDKRKEEEAAAKKELEKKKAEDLTAKKEEEKAVKKSQKGKKKEKEKKEEKEKAEQKEEKKEKEKKEEKLKAEQKEDQREKIEVKKKEGKKKRKGKKKTTESPEGVRSPAEEQVKAPIAAPEPELRTEPEAEQETQEEVAEVQDHHSVSSADTPEEQRADAELEMETLAAEEKQQQETEKPEEEAAEQEEEKDCNGRGEEEWEKTKAEEKKAADGAKASRRPRIMQCKVTLLDDTLFECELDKHAKGQDLFVKVCDHLNLLERDYYGLAVWETPTSRTWLDASKEVRKQVADYTYEFTFNVKFYPPDPAQLTEDLTRYYLCLQLRKDILSGLLPCSFVTLALLGSYTAQSELGEYDPEVHGTDYVKELRLAPGQGKELEEKVMELHRTYRSMSPAQADMMFLENAKKLSMYGVDLHQAKDLEGVDILLGVCSGGLMVYKDKLRINRFPWPKVLKISYKRSSFFIKIRPSEQEQYESTIGFKLPNYKASKKLWKVSVEHHTFFRVSTVEPPSSRSRFLALGSKFRYSGRTQAQTRQASSMIDRPAPRFTRSASKRLSRTIDGGRCVFSTQPRLCTPGIAGCCVSPHAHPSPPPSTRMHPPSPRNVKTVTMHVYLEPICDTYTFLSFFLLFYHLSQKKSKRIEGDSIYIRHSLLMLEDFDKPQEDVMKHHASISELKRNFMASVPESRGPSEWEKRLSTHSPFRSLGINGQPLPGPDGPPLVRTQTVTIADVSNSFPTDVTTKHVPIIQTQTKTITYVAAQVSVDGAEEEKDDSALSSMQTTTSESSIVTSDYFSISQVVKGGMSETRVEKRIVITADSEADIEQVQ</sequence>
<evidence type="ECO:0000256" key="11">
    <source>
        <dbReference type="ARBA" id="ARBA00023212"/>
    </source>
</evidence>
<keyword evidence="10" id="KW-0009">Actin-binding</keyword>
<feature type="compositionally biased region" description="Acidic residues" evidence="17">
    <location>
        <begin position="599"/>
        <end position="611"/>
    </location>
</feature>
<reference evidence="19" key="2">
    <citation type="submission" date="2020-02" db="EMBL/GenBank/DDBJ databases">
        <title>Esox lucius (northern pike) genome, fEsoLuc1, primary haplotype.</title>
        <authorList>
            <person name="Myers G."/>
            <person name="Karagic N."/>
            <person name="Meyer A."/>
            <person name="Pippel M."/>
            <person name="Reichard M."/>
            <person name="Winkler S."/>
            <person name="Tracey A."/>
            <person name="Sims Y."/>
            <person name="Howe K."/>
            <person name="Rhie A."/>
            <person name="Formenti G."/>
            <person name="Durbin R."/>
            <person name="Fedrigo O."/>
            <person name="Jarvis E.D."/>
        </authorList>
    </citation>
    <scope>NUCLEOTIDE SEQUENCE [LARGE SCALE GENOMIC DNA]</scope>
</reference>
<feature type="compositionally biased region" description="Basic and acidic residues" evidence="17">
    <location>
        <begin position="129"/>
        <end position="225"/>
    </location>
</feature>
<dbReference type="FunFam" id="1.20.80.10:FF:000001">
    <property type="entry name" value="Erythrocyte membrane protein band 4.1"/>
    <property type="match status" value="1"/>
</dbReference>
<dbReference type="CDD" id="cd14473">
    <property type="entry name" value="FERM_B-lobe"/>
    <property type="match status" value="1"/>
</dbReference>
<feature type="compositionally biased region" description="Basic and acidic residues" evidence="17">
    <location>
        <begin position="232"/>
        <end position="299"/>
    </location>
</feature>
<dbReference type="InterPro" id="IPR018979">
    <property type="entry name" value="FERM_N"/>
</dbReference>
<evidence type="ECO:0000259" key="18">
    <source>
        <dbReference type="PROSITE" id="PS50057"/>
    </source>
</evidence>
<keyword evidence="20" id="KW-1185">Reference proteome</keyword>
<evidence type="ECO:0000256" key="15">
    <source>
        <dbReference type="ARBA" id="ARBA00030419"/>
    </source>
</evidence>
<dbReference type="PROSITE" id="PS00660">
    <property type="entry name" value="FERM_1"/>
    <property type="match status" value="1"/>
</dbReference>
<evidence type="ECO:0000256" key="1">
    <source>
        <dbReference type="ARBA" id="ARBA00004123"/>
    </source>
</evidence>
<dbReference type="AlphaFoldDB" id="A0A3P8XJ43"/>
<accession>A0A3P8XJ43</accession>
<keyword evidence="12" id="KW-0539">Nucleus</keyword>
<keyword evidence="5" id="KW-0963">Cytoplasm</keyword>
<evidence type="ECO:0000256" key="6">
    <source>
        <dbReference type="ARBA" id="ARBA00022553"/>
    </source>
</evidence>
<feature type="compositionally biased region" description="Polar residues" evidence="17">
    <location>
        <begin position="1"/>
        <end position="11"/>
    </location>
</feature>
<dbReference type="InterPro" id="IPR008379">
    <property type="entry name" value="Band_4.1_C"/>
</dbReference>
<dbReference type="SMART" id="SM01196">
    <property type="entry name" value="FERM_C"/>
    <property type="match status" value="1"/>
</dbReference>
<dbReference type="PROSITE" id="PS00661">
    <property type="entry name" value="FERM_2"/>
    <property type="match status" value="1"/>
</dbReference>
<evidence type="ECO:0000256" key="10">
    <source>
        <dbReference type="ARBA" id="ARBA00023203"/>
    </source>
</evidence>
<feature type="compositionally biased region" description="Basic and acidic residues" evidence="17">
    <location>
        <begin position="612"/>
        <end position="633"/>
    </location>
</feature>
<evidence type="ECO:0000256" key="3">
    <source>
        <dbReference type="ARBA" id="ARBA00004544"/>
    </source>
</evidence>
<dbReference type="Pfam" id="PF00373">
    <property type="entry name" value="FERM_M"/>
    <property type="match status" value="1"/>
</dbReference>
<dbReference type="InterPro" id="IPR018980">
    <property type="entry name" value="FERM_PH-like_C"/>
</dbReference>
<dbReference type="PRINTS" id="PR00661">
    <property type="entry name" value="ERMFAMILY"/>
</dbReference>
<feature type="compositionally biased region" description="Basic and acidic residues" evidence="17">
    <location>
        <begin position="589"/>
        <end position="598"/>
    </location>
</feature>
<feature type="compositionally biased region" description="Basic and acidic residues" evidence="17">
    <location>
        <begin position="465"/>
        <end position="505"/>
    </location>
</feature>
<keyword evidence="4" id="KW-0813">Transport</keyword>
<dbReference type="InterPro" id="IPR019749">
    <property type="entry name" value="Band_41_domain"/>
</dbReference>
<dbReference type="GO" id="GO:0003779">
    <property type="term" value="F:actin binding"/>
    <property type="evidence" value="ECO:0007669"/>
    <property type="project" value="UniProtKB-KW"/>
</dbReference>
<comment type="subcellular location">
    <subcellularLocation>
        <location evidence="3">Cytoplasm</location>
        <location evidence="3">Cell cortex</location>
    </subcellularLocation>
    <subcellularLocation>
        <location evidence="2">Cytoplasm</location>
        <location evidence="2">Cytoskeleton</location>
    </subcellularLocation>
    <subcellularLocation>
        <location evidence="1">Nucleus</location>
    </subcellularLocation>
</comment>
<dbReference type="GO" id="GO:0005198">
    <property type="term" value="F:structural molecule activity"/>
    <property type="evidence" value="ECO:0007669"/>
    <property type="project" value="InterPro"/>
</dbReference>
<reference evidence="20" key="1">
    <citation type="journal article" date="2014" name="PLoS ONE">
        <title>The genome and linkage map of the northern pike (Esox lucius): conserved synteny revealed between the salmonid sister group and the Neoteleostei.</title>
        <authorList>
            <person name="Rondeau E.B."/>
            <person name="Minkley D.R."/>
            <person name="Leong J.S."/>
            <person name="Messmer A.M."/>
            <person name="Jantzen J.R."/>
            <person name="von Schalburg K.R."/>
            <person name="Lemon C."/>
            <person name="Bird N.H."/>
            <person name="Koop B.F."/>
        </authorList>
    </citation>
    <scope>NUCLEOTIDE SEQUENCE</scope>
</reference>
<dbReference type="SMART" id="SM01195">
    <property type="entry name" value="FA"/>
    <property type="match status" value="1"/>
</dbReference>
<dbReference type="InterPro" id="IPR029071">
    <property type="entry name" value="Ubiquitin-like_domsf"/>
</dbReference>
<dbReference type="GO" id="GO:0005516">
    <property type="term" value="F:calmodulin binding"/>
    <property type="evidence" value="ECO:0007669"/>
    <property type="project" value="UniProtKB-KW"/>
</dbReference>
<evidence type="ECO:0000256" key="7">
    <source>
        <dbReference type="ARBA" id="ARBA00022618"/>
    </source>
</evidence>
<evidence type="ECO:0000256" key="14">
    <source>
        <dbReference type="ARBA" id="ARBA00023658"/>
    </source>
</evidence>
<dbReference type="FunFam" id="3.10.20.90:FF:000002">
    <property type="entry name" value="Erythrocyte protein band 4.1-like 3"/>
    <property type="match status" value="1"/>
</dbReference>
<dbReference type="GO" id="GO:0005938">
    <property type="term" value="C:cell cortex"/>
    <property type="evidence" value="ECO:0007669"/>
    <property type="project" value="UniProtKB-SubCell"/>
</dbReference>
<reference evidence="19" key="4">
    <citation type="submission" date="2025-09" db="UniProtKB">
        <authorList>
            <consortium name="Ensembl"/>
        </authorList>
    </citation>
    <scope>IDENTIFICATION</scope>
</reference>
<dbReference type="Gene3D" id="3.10.20.90">
    <property type="entry name" value="Phosphatidylinositol 3-kinase Catalytic Subunit, Chain A, domain 1"/>
    <property type="match status" value="1"/>
</dbReference>
<proteinExistence type="predicted"/>
<feature type="compositionally biased region" description="Basic residues" evidence="17">
    <location>
        <begin position="454"/>
        <end position="464"/>
    </location>
</feature>
<dbReference type="PANTHER" id="PTHR23280:SF12">
    <property type="entry name" value="PROTEIN 4.1"/>
    <property type="match status" value="1"/>
</dbReference>
<dbReference type="InterPro" id="IPR000299">
    <property type="entry name" value="FERM_domain"/>
</dbReference>
<keyword evidence="7" id="KW-0132">Cell division</keyword>
<feature type="compositionally biased region" description="Basic residues" evidence="17">
    <location>
        <begin position="506"/>
        <end position="516"/>
    </location>
</feature>
<dbReference type="InterPro" id="IPR035963">
    <property type="entry name" value="FERM_2"/>
</dbReference>
<dbReference type="SUPFAM" id="SSF54236">
    <property type="entry name" value="Ubiquitin-like"/>
    <property type="match status" value="1"/>
</dbReference>
<evidence type="ECO:0000313" key="19">
    <source>
        <dbReference type="Ensembl" id="ENSELUP00000004587.3"/>
    </source>
</evidence>
<feature type="compositionally biased region" description="Basic and acidic residues" evidence="17">
    <location>
        <begin position="66"/>
        <end position="75"/>
    </location>
</feature>
<feature type="compositionally biased region" description="Low complexity" evidence="17">
    <location>
        <begin position="105"/>
        <end position="115"/>
    </location>
</feature>
<dbReference type="InterPro" id="IPR019748">
    <property type="entry name" value="FERM_central"/>
</dbReference>
<dbReference type="GO" id="GO:0005634">
    <property type="term" value="C:nucleus"/>
    <property type="evidence" value="ECO:0007669"/>
    <property type="project" value="UniProtKB-SubCell"/>
</dbReference>
<dbReference type="Pfam" id="PF09379">
    <property type="entry name" value="FERM_N"/>
    <property type="match status" value="1"/>
</dbReference>
<evidence type="ECO:0000256" key="12">
    <source>
        <dbReference type="ARBA" id="ARBA00023242"/>
    </source>
</evidence>
<dbReference type="GO" id="GO:0031032">
    <property type="term" value="P:actomyosin structure organization"/>
    <property type="evidence" value="ECO:0007669"/>
    <property type="project" value="TreeGrafter"/>
</dbReference>
<dbReference type="Pfam" id="PF09380">
    <property type="entry name" value="FERM_C"/>
    <property type="match status" value="1"/>
</dbReference>
<evidence type="ECO:0000256" key="17">
    <source>
        <dbReference type="SAM" id="MobiDB-lite"/>
    </source>
</evidence>
<reference evidence="19" key="3">
    <citation type="submission" date="2025-08" db="UniProtKB">
        <authorList>
            <consortium name="Ensembl"/>
        </authorList>
    </citation>
    <scope>IDENTIFICATION</scope>
</reference>
<dbReference type="GO" id="GO:0051301">
    <property type="term" value="P:cell division"/>
    <property type="evidence" value="ECO:0007669"/>
    <property type="project" value="UniProtKB-KW"/>
</dbReference>
<dbReference type="Gene3D" id="2.30.29.30">
    <property type="entry name" value="Pleckstrin-homology domain (PH domain)/Phosphotyrosine-binding domain (PTB)"/>
    <property type="match status" value="1"/>
</dbReference>
<dbReference type="SMART" id="SM00295">
    <property type="entry name" value="B41"/>
    <property type="match status" value="1"/>
</dbReference>
<dbReference type="Pfam" id="PF08736">
    <property type="entry name" value="FA"/>
    <property type="match status" value="1"/>
</dbReference>
<dbReference type="PRINTS" id="PR00935">
    <property type="entry name" value="BAND41"/>
</dbReference>
<feature type="compositionally biased region" description="Acidic residues" evidence="17">
    <location>
        <begin position="549"/>
        <end position="560"/>
    </location>
</feature>
<protein>
    <recommendedName>
        <fullName evidence="14">Protein 4.1</fullName>
    </recommendedName>
    <alternativeName>
        <fullName evidence="15">Band 4.1</fullName>
    </alternativeName>
    <alternativeName>
        <fullName evidence="16">Erythrocyte membrane protein band 4.1</fullName>
    </alternativeName>
</protein>
<dbReference type="GO" id="GO:0005856">
    <property type="term" value="C:cytoskeleton"/>
    <property type="evidence" value="ECO:0007669"/>
    <property type="project" value="UniProtKB-SubCell"/>
</dbReference>
<name>A0A3P8XJ43_ESOLU</name>
<evidence type="ECO:0000256" key="16">
    <source>
        <dbReference type="ARBA" id="ARBA00032586"/>
    </source>
</evidence>
<keyword evidence="8" id="KW-0498">Mitosis</keyword>
<feature type="region of interest" description="Disordered" evidence="17">
    <location>
        <begin position="1"/>
        <end position="638"/>
    </location>
</feature>
<dbReference type="GO" id="GO:0005886">
    <property type="term" value="C:plasma membrane"/>
    <property type="evidence" value="ECO:0007669"/>
    <property type="project" value="TreeGrafter"/>
</dbReference>
<evidence type="ECO:0000256" key="9">
    <source>
        <dbReference type="ARBA" id="ARBA00022860"/>
    </source>
</evidence>
<feature type="domain" description="FERM" evidence="18">
    <location>
        <begin position="644"/>
        <end position="925"/>
    </location>
</feature>
<dbReference type="InterPro" id="IPR011993">
    <property type="entry name" value="PH-like_dom_sf"/>
</dbReference>
<organism evidence="19 20">
    <name type="scientific">Esox lucius</name>
    <name type="common">Northern pike</name>
    <dbReference type="NCBI Taxonomy" id="8010"/>
    <lineage>
        <taxon>Eukaryota</taxon>
        <taxon>Metazoa</taxon>
        <taxon>Chordata</taxon>
        <taxon>Craniata</taxon>
        <taxon>Vertebrata</taxon>
        <taxon>Euteleostomi</taxon>
        <taxon>Actinopterygii</taxon>
        <taxon>Neopterygii</taxon>
        <taxon>Teleostei</taxon>
        <taxon>Protacanthopterygii</taxon>
        <taxon>Esociformes</taxon>
        <taxon>Esocidae</taxon>
        <taxon>Esox</taxon>
    </lineage>
</organism>
<dbReference type="SUPFAM" id="SSF47031">
    <property type="entry name" value="Second domain of FERM"/>
    <property type="match status" value="1"/>
</dbReference>
<dbReference type="CDD" id="cd13184">
    <property type="entry name" value="FERM_C_4_1_family"/>
    <property type="match status" value="1"/>
</dbReference>
<dbReference type="InterPro" id="IPR000798">
    <property type="entry name" value="Ez/rad/moesin-like"/>
</dbReference>
<evidence type="ECO:0000256" key="4">
    <source>
        <dbReference type="ARBA" id="ARBA00022448"/>
    </source>
</evidence>
<dbReference type="Ensembl" id="ENSELUT00000012102.3">
    <property type="protein sequence ID" value="ENSELUP00000004587.3"/>
    <property type="gene ID" value="ENSELUG00000005933.3"/>
</dbReference>
<evidence type="ECO:0000256" key="8">
    <source>
        <dbReference type="ARBA" id="ARBA00022776"/>
    </source>
</evidence>
<dbReference type="InterPro" id="IPR019747">
    <property type="entry name" value="FERM_CS"/>
</dbReference>
<keyword evidence="6" id="KW-0597">Phosphoprotein</keyword>
<evidence type="ECO:0000256" key="13">
    <source>
        <dbReference type="ARBA" id="ARBA00023306"/>
    </source>
</evidence>
<dbReference type="InterPro" id="IPR014847">
    <property type="entry name" value="FA"/>
</dbReference>
<dbReference type="PANTHER" id="PTHR23280">
    <property type="entry name" value="4.1 G PROTEIN"/>
    <property type="match status" value="1"/>
</dbReference>
<dbReference type="Pfam" id="PF05902">
    <property type="entry name" value="4_1_CTD"/>
    <property type="match status" value="1"/>
</dbReference>
<evidence type="ECO:0000256" key="5">
    <source>
        <dbReference type="ARBA" id="ARBA00022490"/>
    </source>
</evidence>
<feature type="compositionally biased region" description="Low complexity" evidence="17">
    <location>
        <begin position="76"/>
        <end position="89"/>
    </location>
</feature>
<feature type="compositionally biased region" description="Basic and acidic residues" evidence="17">
    <location>
        <begin position="306"/>
        <end position="453"/>
    </location>
</feature>
<evidence type="ECO:0000256" key="2">
    <source>
        <dbReference type="ARBA" id="ARBA00004245"/>
    </source>
</evidence>
<keyword evidence="11" id="KW-0206">Cytoskeleton</keyword>
<dbReference type="SUPFAM" id="SSF50729">
    <property type="entry name" value="PH domain-like"/>
    <property type="match status" value="1"/>
</dbReference>